<dbReference type="Gene3D" id="1.20.120.1220">
    <property type="match status" value="1"/>
</dbReference>
<feature type="transmembrane region" description="Helical" evidence="6">
    <location>
        <begin position="82"/>
        <end position="98"/>
    </location>
</feature>
<dbReference type="AlphaFoldDB" id="A0A060HEZ4"/>
<evidence type="ECO:0000256" key="6">
    <source>
        <dbReference type="SAM" id="Phobius"/>
    </source>
</evidence>
<reference evidence="9 10" key="1">
    <citation type="journal article" date="2014" name="Int. J. Syst. Evol. Microbiol.">
        <title>Nitrososphaera viennensis gen. nov., sp. nov., an aerobic and mesophilic, ammonia-oxidizing archaeon from soil and a member of the archaeal phylum Thaumarchaeota.</title>
        <authorList>
            <person name="Stieglmeier M."/>
            <person name="Klingl A."/>
            <person name="Alves R.J."/>
            <person name="Rittmann S.K."/>
            <person name="Melcher M."/>
            <person name="Leisch N."/>
            <person name="Schleper C."/>
        </authorList>
    </citation>
    <scope>NUCLEOTIDE SEQUENCE [LARGE SCALE GENOMIC DNA]</scope>
    <source>
        <strain evidence="9">EN76</strain>
    </source>
</reference>
<feature type="domain" description="Preflagellin peptidase C-terminal" evidence="8">
    <location>
        <begin position="209"/>
        <end position="234"/>
    </location>
</feature>
<keyword evidence="5 6" id="KW-0472">Membrane</keyword>
<evidence type="ECO:0000259" key="7">
    <source>
        <dbReference type="Pfam" id="PF01478"/>
    </source>
</evidence>
<dbReference type="InterPro" id="IPR000045">
    <property type="entry name" value="Prepilin_IV_endopep_pep"/>
</dbReference>
<evidence type="ECO:0000313" key="10">
    <source>
        <dbReference type="Proteomes" id="UP000027093"/>
    </source>
</evidence>
<feature type="transmembrane region" description="Helical" evidence="6">
    <location>
        <begin position="36"/>
        <end position="53"/>
    </location>
</feature>
<keyword evidence="3 6" id="KW-0812">Transmembrane</keyword>
<dbReference type="HOGENOM" id="CLU_1127120_0_0_2"/>
<feature type="transmembrane region" description="Helical" evidence="6">
    <location>
        <begin position="6"/>
        <end position="24"/>
    </location>
</feature>
<comment type="subcellular location">
    <subcellularLocation>
        <location evidence="1">Cell membrane</location>
        <topology evidence="1">Multi-pass membrane protein</topology>
    </subcellularLocation>
</comment>
<name>A0A060HEZ4_9ARCH</name>
<proteinExistence type="predicted"/>
<keyword evidence="9" id="KW-0966">Cell projection</keyword>
<dbReference type="Gene3D" id="6.10.250.3240">
    <property type="match status" value="1"/>
</dbReference>
<keyword evidence="4 6" id="KW-1133">Transmembrane helix</keyword>
<keyword evidence="2" id="KW-1003">Cell membrane</keyword>
<dbReference type="PANTHER" id="PTHR36506:SF1">
    <property type="entry name" value="PREFLAGELLIN PEPTIDASE"/>
    <property type="match status" value="1"/>
</dbReference>
<feature type="domain" description="Prepilin type IV endopeptidase peptidase" evidence="7">
    <location>
        <begin position="14"/>
        <end position="100"/>
    </location>
</feature>
<dbReference type="STRING" id="926571.NVIE_010080"/>
<dbReference type="InterPro" id="IPR052218">
    <property type="entry name" value="Preflagellin_Peptidase"/>
</dbReference>
<dbReference type="GO" id="GO:0004190">
    <property type="term" value="F:aspartic-type endopeptidase activity"/>
    <property type="evidence" value="ECO:0007669"/>
    <property type="project" value="InterPro"/>
</dbReference>
<dbReference type="Pfam" id="PF01478">
    <property type="entry name" value="Peptidase_A24"/>
    <property type="match status" value="1"/>
</dbReference>
<evidence type="ECO:0000256" key="2">
    <source>
        <dbReference type="ARBA" id="ARBA00022475"/>
    </source>
</evidence>
<dbReference type="InterPro" id="IPR009655">
    <property type="entry name" value="Preflagellin_peptidase_C"/>
</dbReference>
<keyword evidence="9" id="KW-0969">Cilium</keyword>
<feature type="transmembrane region" description="Helical" evidence="6">
    <location>
        <begin position="217"/>
        <end position="239"/>
    </location>
</feature>
<protein>
    <submittedName>
        <fullName evidence="9">Putative archaeal preflagellin peptidase FlaK</fullName>
    </submittedName>
</protein>
<dbReference type="Proteomes" id="UP000027093">
    <property type="component" value="Chromosome"/>
</dbReference>
<dbReference type="Pfam" id="PF06847">
    <property type="entry name" value="Arc_PepC_II"/>
    <property type="match status" value="1"/>
</dbReference>
<keyword evidence="10" id="KW-1185">Reference proteome</keyword>
<gene>
    <name evidence="9" type="primary">flaK2</name>
    <name evidence="9" type="ORF">NVIE_010080</name>
</gene>
<dbReference type="EMBL" id="CP007536">
    <property type="protein sequence ID" value="AIC15234.1"/>
    <property type="molecule type" value="Genomic_DNA"/>
</dbReference>
<keyword evidence="9" id="KW-0282">Flagellum</keyword>
<dbReference type="GO" id="GO:0005886">
    <property type="term" value="C:plasma membrane"/>
    <property type="evidence" value="ECO:0007669"/>
    <property type="project" value="UniProtKB-SubCell"/>
</dbReference>
<evidence type="ECO:0000256" key="1">
    <source>
        <dbReference type="ARBA" id="ARBA00004651"/>
    </source>
</evidence>
<evidence type="ECO:0000256" key="3">
    <source>
        <dbReference type="ARBA" id="ARBA00022692"/>
    </source>
</evidence>
<feature type="transmembrane region" description="Helical" evidence="6">
    <location>
        <begin position="118"/>
        <end position="137"/>
    </location>
</feature>
<evidence type="ECO:0000256" key="4">
    <source>
        <dbReference type="ARBA" id="ARBA00022989"/>
    </source>
</evidence>
<evidence type="ECO:0000256" key="5">
    <source>
        <dbReference type="ARBA" id="ARBA00023136"/>
    </source>
</evidence>
<organism evidence="9 10">
    <name type="scientific">Nitrososphaera viennensis EN76</name>
    <dbReference type="NCBI Taxonomy" id="926571"/>
    <lineage>
        <taxon>Archaea</taxon>
        <taxon>Nitrososphaerota</taxon>
        <taxon>Nitrososphaeria</taxon>
        <taxon>Nitrososphaerales</taxon>
        <taxon>Nitrososphaeraceae</taxon>
        <taxon>Nitrososphaera</taxon>
    </lineage>
</organism>
<dbReference type="KEGG" id="nvn:NVIE_010080"/>
<evidence type="ECO:0000259" key="8">
    <source>
        <dbReference type="Pfam" id="PF06847"/>
    </source>
</evidence>
<accession>A0A060HEZ4</accession>
<sequence>MYGAADLALVRVCVAFGMFGIAAAMDMKRRHVDDRLWMAFGAVAAVLYFFDFARMDIPIVALSMGLGGAASYLLYRTGLFGGADALALAVFAAILPSYDGRLVLEGISAKEAHSLSPLALLSNAAVLSFAHLVINIVKNARYRARHPSALFAGMEGETAARKALAVMLGHHSNGSGFAFLMEKNCGGVRKFDFSLKPAEDTPFESRVGVWVMPGIPFLVYMLAGLVAMVFIGDLARVFLSAFAGAF</sequence>
<dbReference type="PANTHER" id="PTHR36506">
    <property type="entry name" value="PREFLAGELLIN PEPTIDASE"/>
    <property type="match status" value="1"/>
</dbReference>
<evidence type="ECO:0000313" key="9">
    <source>
        <dbReference type="EMBL" id="AIC15234.1"/>
    </source>
</evidence>